<evidence type="ECO:0000313" key="3">
    <source>
        <dbReference type="Proteomes" id="UP001060336"/>
    </source>
</evidence>
<dbReference type="Gene3D" id="3.40.50.2000">
    <property type="entry name" value="Glycogen Phosphorylase B"/>
    <property type="match status" value="2"/>
</dbReference>
<dbReference type="PANTHER" id="PTHR45947:SF3">
    <property type="entry name" value="SULFOQUINOVOSYL TRANSFERASE SQD2"/>
    <property type="match status" value="1"/>
</dbReference>
<feature type="domain" description="Glycosyl transferase family 1" evidence="1">
    <location>
        <begin position="200"/>
        <end position="359"/>
    </location>
</feature>
<dbReference type="InterPro" id="IPR050194">
    <property type="entry name" value="Glycosyltransferase_grp1"/>
</dbReference>
<dbReference type="KEGG" id="naci:NUH88_10175"/>
<protein>
    <submittedName>
        <fullName evidence="2">Glycosyltransferase family 4 protein</fullName>
    </submittedName>
</protein>
<evidence type="ECO:0000313" key="2">
    <source>
        <dbReference type="EMBL" id="UUX52048.1"/>
    </source>
</evidence>
<dbReference type="InterPro" id="IPR001296">
    <property type="entry name" value="Glyco_trans_1"/>
</dbReference>
<reference evidence="2" key="1">
    <citation type="submission" date="2022-08" db="EMBL/GenBank/DDBJ databases">
        <title>Nisaea acidiphila sp. nov., isolated from a marine algal debris and emended description of the genus Nisaea Urios et al. 2008.</title>
        <authorList>
            <person name="Kwon K."/>
        </authorList>
    </citation>
    <scope>NUCLEOTIDE SEQUENCE</scope>
    <source>
        <strain evidence="2">MEBiC11861</strain>
    </source>
</reference>
<gene>
    <name evidence="2" type="ORF">NUH88_10175</name>
</gene>
<dbReference type="RefSeq" id="WP_257771878.1">
    <property type="nucleotide sequence ID" value="NZ_CP102480.1"/>
</dbReference>
<proteinExistence type="predicted"/>
<dbReference type="Pfam" id="PF00534">
    <property type="entry name" value="Glycos_transf_1"/>
    <property type="match status" value="1"/>
</dbReference>
<sequence>MPRCSVALLVNFVPPYRVALFRALEREVRRLTVLVSTEMEADRPWQAETAGLDIRRIRSFALPYRRHHPDGFSEALTIHFSWDLLPRLASLGPDVVISSEFGLRSLQAGFYRWLAPLFGRRTRLLVWATVSEQTERGRGGLRMGLRRLIARMADGAVTNGASGARYLESIGFVPKRIFQIHQSTDLERFDALPPAAPGPDGTIRLVSVGSLIPRKGLMPFLERLAAWCRAHPERRLHWRLVGDGPERAKLEAAELPANLEIELAGNRDYGAVPDLLTDRDLFVFPTLADEWGLVVNEAMAAGLPVFGSHLAQAAEEMIAEGENGWLFDPTDGDGTDAALTLALGTDAPARAAMSEAARKTARLFSHENTLRRMTAAIDGVWDR</sequence>
<dbReference type="EMBL" id="CP102480">
    <property type="protein sequence ID" value="UUX52048.1"/>
    <property type="molecule type" value="Genomic_DNA"/>
</dbReference>
<accession>A0A9J7AXN3</accession>
<dbReference type="AlphaFoldDB" id="A0A9J7AXN3"/>
<dbReference type="SUPFAM" id="SSF53756">
    <property type="entry name" value="UDP-Glycosyltransferase/glycogen phosphorylase"/>
    <property type="match status" value="1"/>
</dbReference>
<dbReference type="PANTHER" id="PTHR45947">
    <property type="entry name" value="SULFOQUINOVOSYL TRANSFERASE SQD2"/>
    <property type="match status" value="1"/>
</dbReference>
<keyword evidence="3" id="KW-1185">Reference proteome</keyword>
<dbReference type="Proteomes" id="UP001060336">
    <property type="component" value="Chromosome"/>
</dbReference>
<dbReference type="GO" id="GO:0016758">
    <property type="term" value="F:hexosyltransferase activity"/>
    <property type="evidence" value="ECO:0007669"/>
    <property type="project" value="TreeGrafter"/>
</dbReference>
<evidence type="ECO:0000259" key="1">
    <source>
        <dbReference type="Pfam" id="PF00534"/>
    </source>
</evidence>
<dbReference type="CDD" id="cd03801">
    <property type="entry name" value="GT4_PimA-like"/>
    <property type="match status" value="1"/>
</dbReference>
<organism evidence="2 3">
    <name type="scientific">Nisaea acidiphila</name>
    <dbReference type="NCBI Taxonomy" id="1862145"/>
    <lineage>
        <taxon>Bacteria</taxon>
        <taxon>Pseudomonadati</taxon>
        <taxon>Pseudomonadota</taxon>
        <taxon>Alphaproteobacteria</taxon>
        <taxon>Rhodospirillales</taxon>
        <taxon>Thalassobaculaceae</taxon>
        <taxon>Nisaea</taxon>
    </lineage>
</organism>
<name>A0A9J7AXN3_9PROT</name>